<dbReference type="Gene3D" id="3.40.1350.150">
    <property type="match status" value="1"/>
</dbReference>
<sequence length="343" mass="37563">MGTVYDAFTSLKFNTQGAEDDRSGGVGSGHQSDAPPVWADPGSAPNPQAAGACGSGGGNNNQVVEALEARISVLKAEDLKEQACDFLMGQGEICACGSCLTLNRIEAANDEKIVGDTDESCISKAHWNHEMGMAEVIVLEGTNWKNIGVIRNGNKLFCSIYEVLFLVEKGHLRLLDDSGTSTSLEDIYMKISDENNRWYWEEFQAYRKLKSLGYIVGQHGIPWSTIGVKSKCEFVSSKGCPKIDEAVDFETNDTSSSNGLFNEMRSNEARPVFDVYAPNKNFKKSSPGDPCFVLCFTRSRPPSKLDLEALERQCGSIPLKFCHVDYGSASFFSFDKVELPTLP</sequence>
<evidence type="ECO:0000256" key="2">
    <source>
        <dbReference type="ARBA" id="ARBA00022694"/>
    </source>
</evidence>
<dbReference type="Pfam" id="PF12928">
    <property type="entry name" value="tRNA_int_end_N2"/>
    <property type="match status" value="1"/>
</dbReference>
<comment type="similarity">
    <text evidence="1">Belongs to the SEN54 family.</text>
</comment>
<feature type="domain" description="tRNA-splicing endonuclease subunit Sen54 N-terminal" evidence="4">
    <location>
        <begin position="121"/>
        <end position="174"/>
    </location>
</feature>
<proteinExistence type="inferred from homology"/>
<evidence type="ECO:0000313" key="6">
    <source>
        <dbReference type="Proteomes" id="UP000006882"/>
    </source>
</evidence>
<accession>A0A251P3S1</accession>
<evidence type="ECO:0000256" key="1">
    <source>
        <dbReference type="ARBA" id="ARBA00005736"/>
    </source>
</evidence>
<dbReference type="AlphaFoldDB" id="A0A251P3S1"/>
<evidence type="ECO:0000313" key="5">
    <source>
        <dbReference type="EMBL" id="ONI06229.1"/>
    </source>
</evidence>
<feature type="region of interest" description="Disordered" evidence="3">
    <location>
        <begin position="16"/>
        <end position="55"/>
    </location>
</feature>
<dbReference type="PANTHER" id="PTHR21027">
    <property type="entry name" value="TRNA-SPLICING ENDONUCLEASE SUBUNIT SEN54"/>
    <property type="match status" value="1"/>
</dbReference>
<dbReference type="GO" id="GO:0000214">
    <property type="term" value="C:tRNA-intron endonuclease complex"/>
    <property type="evidence" value="ECO:0000318"/>
    <property type="project" value="GO_Central"/>
</dbReference>
<dbReference type="EMBL" id="CM007655">
    <property type="protein sequence ID" value="ONI06229.1"/>
    <property type="molecule type" value="Genomic_DNA"/>
</dbReference>
<dbReference type="InterPro" id="IPR024336">
    <property type="entry name" value="tRNA_splic_suSen54_N"/>
</dbReference>
<dbReference type="Gramene" id="ONI06229">
    <property type="protein sequence ID" value="ONI06229"/>
    <property type="gene ID" value="PRUPE_5G048800"/>
</dbReference>
<dbReference type="Proteomes" id="UP000006882">
    <property type="component" value="Chromosome G5"/>
</dbReference>
<dbReference type="GO" id="GO:0000379">
    <property type="term" value="P:tRNA-type intron splice site recognition and cleavage"/>
    <property type="evidence" value="ECO:0000318"/>
    <property type="project" value="GO_Central"/>
</dbReference>
<dbReference type="eggNOG" id="KOG4772">
    <property type="taxonomic scope" value="Eukaryota"/>
</dbReference>
<dbReference type="STRING" id="3760.A0A251P3S1"/>
<reference evidence="5 6" key="1">
    <citation type="journal article" date="2013" name="Nat. Genet.">
        <title>The high-quality draft genome of peach (Prunus persica) identifies unique patterns of genetic diversity, domestication and genome evolution.</title>
        <authorList>
            <consortium name="International Peach Genome Initiative"/>
            <person name="Verde I."/>
            <person name="Abbott A.G."/>
            <person name="Scalabrin S."/>
            <person name="Jung S."/>
            <person name="Shu S."/>
            <person name="Marroni F."/>
            <person name="Zhebentyayeva T."/>
            <person name="Dettori M.T."/>
            <person name="Grimwood J."/>
            <person name="Cattonaro F."/>
            <person name="Zuccolo A."/>
            <person name="Rossini L."/>
            <person name="Jenkins J."/>
            <person name="Vendramin E."/>
            <person name="Meisel L.A."/>
            <person name="Decroocq V."/>
            <person name="Sosinski B."/>
            <person name="Prochnik S."/>
            <person name="Mitros T."/>
            <person name="Policriti A."/>
            <person name="Cipriani G."/>
            <person name="Dondini L."/>
            <person name="Ficklin S."/>
            <person name="Goodstein D.M."/>
            <person name="Xuan P."/>
            <person name="Del Fabbro C."/>
            <person name="Aramini V."/>
            <person name="Copetti D."/>
            <person name="Gonzalez S."/>
            <person name="Horner D.S."/>
            <person name="Falchi R."/>
            <person name="Lucas S."/>
            <person name="Mica E."/>
            <person name="Maldonado J."/>
            <person name="Lazzari B."/>
            <person name="Bielenberg D."/>
            <person name="Pirona R."/>
            <person name="Miculan M."/>
            <person name="Barakat A."/>
            <person name="Testolin R."/>
            <person name="Stella A."/>
            <person name="Tartarini S."/>
            <person name="Tonutti P."/>
            <person name="Arus P."/>
            <person name="Orellana A."/>
            <person name="Wells C."/>
            <person name="Main D."/>
            <person name="Vizzotto G."/>
            <person name="Silva H."/>
            <person name="Salamini F."/>
            <person name="Schmutz J."/>
            <person name="Morgante M."/>
            <person name="Rokhsar D.S."/>
        </authorList>
    </citation>
    <scope>NUCLEOTIDE SEQUENCE [LARGE SCALE GENOMIC DNA]</scope>
    <source>
        <strain evidence="6">cv. Nemared</strain>
    </source>
</reference>
<organism evidence="5 6">
    <name type="scientific">Prunus persica</name>
    <name type="common">Peach</name>
    <name type="synonym">Amygdalus persica</name>
    <dbReference type="NCBI Taxonomy" id="3760"/>
    <lineage>
        <taxon>Eukaryota</taxon>
        <taxon>Viridiplantae</taxon>
        <taxon>Streptophyta</taxon>
        <taxon>Embryophyta</taxon>
        <taxon>Tracheophyta</taxon>
        <taxon>Spermatophyta</taxon>
        <taxon>Magnoliopsida</taxon>
        <taxon>eudicotyledons</taxon>
        <taxon>Gunneridae</taxon>
        <taxon>Pentapetalae</taxon>
        <taxon>rosids</taxon>
        <taxon>fabids</taxon>
        <taxon>Rosales</taxon>
        <taxon>Rosaceae</taxon>
        <taxon>Amygdaloideae</taxon>
        <taxon>Amygdaleae</taxon>
        <taxon>Prunus</taxon>
    </lineage>
</organism>
<keyword evidence="2" id="KW-0819">tRNA processing</keyword>
<name>A0A251P3S1_PRUPE</name>
<keyword evidence="6" id="KW-1185">Reference proteome</keyword>
<evidence type="ECO:0000256" key="3">
    <source>
        <dbReference type="SAM" id="MobiDB-lite"/>
    </source>
</evidence>
<dbReference type="InterPro" id="IPR024337">
    <property type="entry name" value="tRNA_splic_suSen54"/>
</dbReference>
<evidence type="ECO:0000259" key="4">
    <source>
        <dbReference type="Pfam" id="PF12928"/>
    </source>
</evidence>
<dbReference type="OrthoDB" id="408683at2759"/>
<protein>
    <recommendedName>
        <fullName evidence="4">tRNA-splicing endonuclease subunit Sen54 N-terminal domain-containing protein</fullName>
    </recommendedName>
</protein>
<gene>
    <name evidence="5" type="ORF">PRUPE_5G048800</name>
</gene>
<dbReference type="PANTHER" id="PTHR21027:SF1">
    <property type="entry name" value="TRNA-SPLICING ENDONUCLEASE SUBUNIT SEN54"/>
    <property type="match status" value="1"/>
</dbReference>